<dbReference type="Proteomes" id="UP000800235">
    <property type="component" value="Unassembled WGS sequence"/>
</dbReference>
<name>A0A9P4TYR3_9PEZI</name>
<keyword evidence="3" id="KW-1185">Reference proteome</keyword>
<feature type="region of interest" description="Disordered" evidence="1">
    <location>
        <begin position="74"/>
        <end position="106"/>
    </location>
</feature>
<sequence>MIPHNDSYADMEHTDFKPFTHISSDSPPDAQIHDQPSEMATEALSPPTMVIDCTDAERGDIRALLETQCHSEHSLSSAAGSGTSPQIQAHQATLSPTMPSSSPFLPTPATSIRSTYFTPLNFPHASPASALTAASARSRNSNITSPNSDTLVSFGHPLHDSGSQGYAFSPYQDTSSSLPLSSPCIRLALNTEEFSGLLRGLSLSESTALANSPKAPEEQRFTHSQSLIDFPSFGEQSPSAEEPMADASTPSTTNLFRLVRFSTTARSPLIPPQRPQGPVHTHSWPAIQDHQFIASTRNRAFSDSVQESPRRPRSPLTPIRQAELEELMLNNIHNFLATSTDEKRSGLMDRVYGILKDNGFDKDVEDVEDQDSEVGKTNRAN</sequence>
<dbReference type="EMBL" id="MU007030">
    <property type="protein sequence ID" value="KAF2431689.1"/>
    <property type="molecule type" value="Genomic_DNA"/>
</dbReference>
<feature type="region of interest" description="Disordered" evidence="1">
    <location>
        <begin position="137"/>
        <end position="156"/>
    </location>
</feature>
<organism evidence="2 3">
    <name type="scientific">Tothia fuscella</name>
    <dbReference type="NCBI Taxonomy" id="1048955"/>
    <lineage>
        <taxon>Eukaryota</taxon>
        <taxon>Fungi</taxon>
        <taxon>Dikarya</taxon>
        <taxon>Ascomycota</taxon>
        <taxon>Pezizomycotina</taxon>
        <taxon>Dothideomycetes</taxon>
        <taxon>Pleosporomycetidae</taxon>
        <taxon>Venturiales</taxon>
        <taxon>Cylindrosympodiaceae</taxon>
        <taxon>Tothia</taxon>
    </lineage>
</organism>
<proteinExistence type="predicted"/>
<evidence type="ECO:0000256" key="1">
    <source>
        <dbReference type="SAM" id="MobiDB-lite"/>
    </source>
</evidence>
<protein>
    <submittedName>
        <fullName evidence="2">Uncharacterized protein</fullName>
    </submittedName>
</protein>
<reference evidence="2" key="1">
    <citation type="journal article" date="2020" name="Stud. Mycol.">
        <title>101 Dothideomycetes genomes: a test case for predicting lifestyles and emergence of pathogens.</title>
        <authorList>
            <person name="Haridas S."/>
            <person name="Albert R."/>
            <person name="Binder M."/>
            <person name="Bloem J."/>
            <person name="Labutti K."/>
            <person name="Salamov A."/>
            <person name="Andreopoulos B."/>
            <person name="Baker S."/>
            <person name="Barry K."/>
            <person name="Bills G."/>
            <person name="Bluhm B."/>
            <person name="Cannon C."/>
            <person name="Castanera R."/>
            <person name="Culley D."/>
            <person name="Daum C."/>
            <person name="Ezra D."/>
            <person name="Gonzalez J."/>
            <person name="Henrissat B."/>
            <person name="Kuo A."/>
            <person name="Liang C."/>
            <person name="Lipzen A."/>
            <person name="Lutzoni F."/>
            <person name="Magnuson J."/>
            <person name="Mondo S."/>
            <person name="Nolan M."/>
            <person name="Ohm R."/>
            <person name="Pangilinan J."/>
            <person name="Park H.-J."/>
            <person name="Ramirez L."/>
            <person name="Alfaro M."/>
            <person name="Sun H."/>
            <person name="Tritt A."/>
            <person name="Yoshinaga Y."/>
            <person name="Zwiers L.-H."/>
            <person name="Turgeon B."/>
            <person name="Goodwin S."/>
            <person name="Spatafora J."/>
            <person name="Crous P."/>
            <person name="Grigoriev I."/>
        </authorList>
    </citation>
    <scope>NUCLEOTIDE SEQUENCE</scope>
    <source>
        <strain evidence="2">CBS 130266</strain>
    </source>
</reference>
<evidence type="ECO:0000313" key="3">
    <source>
        <dbReference type="Proteomes" id="UP000800235"/>
    </source>
</evidence>
<gene>
    <name evidence="2" type="ORF">EJ08DRAFT_696171</name>
</gene>
<dbReference type="AlphaFoldDB" id="A0A9P4TYR3"/>
<evidence type="ECO:0000313" key="2">
    <source>
        <dbReference type="EMBL" id="KAF2431689.1"/>
    </source>
</evidence>
<comment type="caution">
    <text evidence="2">The sequence shown here is derived from an EMBL/GenBank/DDBJ whole genome shotgun (WGS) entry which is preliminary data.</text>
</comment>
<accession>A0A9P4TYR3</accession>